<dbReference type="InterPro" id="IPR036390">
    <property type="entry name" value="WH_DNA-bd_sf"/>
</dbReference>
<proteinExistence type="predicted"/>
<comment type="caution">
    <text evidence="4">The sequence shown here is derived from an EMBL/GenBank/DDBJ whole genome shotgun (WGS) entry which is preliminary data.</text>
</comment>
<evidence type="ECO:0000259" key="3">
    <source>
        <dbReference type="PROSITE" id="PS51077"/>
    </source>
</evidence>
<sequence length="303" mass="31860">MNFLKNADRKKHGLVIVRGRPREWVTGPDMRGGATGHAGEEDTVLRPVAATAVREPAGSAVARTLAVLRALRELGPGAHPLAVVAARAELPAPTAHRYVRALVREGAAEQRGPRGHYALTETSHRSTHLVAEVTDTGVGQTSPALRAELVTLQSRTGQVSLLYAPLLVGAALRFCIDRAVGAHAAELEAAPRPALRRVWSAPLDEDAAGLAMLACLDGVPPPGVALDRVREQGHAVGPSPLPGWESVAAPVWRGSVLAGAVALLAPRERLRGAAARTRCVHAVMDTAATMSGLLTRTRVRRVG</sequence>
<dbReference type="InterPro" id="IPR036388">
    <property type="entry name" value="WH-like_DNA-bd_sf"/>
</dbReference>
<dbReference type="SUPFAM" id="SSF55781">
    <property type="entry name" value="GAF domain-like"/>
    <property type="match status" value="1"/>
</dbReference>
<dbReference type="Proteomes" id="UP000608024">
    <property type="component" value="Unassembled WGS sequence"/>
</dbReference>
<accession>A0A919DEW1</accession>
<keyword evidence="1" id="KW-0805">Transcription regulation</keyword>
<keyword evidence="2" id="KW-0804">Transcription</keyword>
<protein>
    <recommendedName>
        <fullName evidence="3">HTH iclR-type domain-containing protein</fullName>
    </recommendedName>
</protein>
<dbReference type="Gene3D" id="1.10.10.10">
    <property type="entry name" value="Winged helix-like DNA-binding domain superfamily/Winged helix DNA-binding domain"/>
    <property type="match status" value="1"/>
</dbReference>
<reference evidence="4" key="2">
    <citation type="submission" date="2020-09" db="EMBL/GenBank/DDBJ databases">
        <authorList>
            <person name="Sun Q."/>
            <person name="Ohkuma M."/>
        </authorList>
    </citation>
    <scope>NUCLEOTIDE SEQUENCE</scope>
    <source>
        <strain evidence="4">JCM 4784</strain>
    </source>
</reference>
<dbReference type="GO" id="GO:0006355">
    <property type="term" value="P:regulation of DNA-templated transcription"/>
    <property type="evidence" value="ECO:0007669"/>
    <property type="project" value="InterPro"/>
</dbReference>
<evidence type="ECO:0000313" key="4">
    <source>
        <dbReference type="EMBL" id="GHE36396.1"/>
    </source>
</evidence>
<organism evidence="4 5">
    <name type="scientific">Streptomyces longispororuber</name>
    <dbReference type="NCBI Taxonomy" id="68230"/>
    <lineage>
        <taxon>Bacteria</taxon>
        <taxon>Bacillati</taxon>
        <taxon>Actinomycetota</taxon>
        <taxon>Actinomycetes</taxon>
        <taxon>Kitasatosporales</taxon>
        <taxon>Streptomycetaceae</taxon>
        <taxon>Streptomyces</taxon>
    </lineage>
</organism>
<dbReference type="Pfam" id="PF09339">
    <property type="entry name" value="HTH_IclR"/>
    <property type="match status" value="1"/>
</dbReference>
<dbReference type="InterPro" id="IPR005471">
    <property type="entry name" value="Tscrpt_reg_IclR_N"/>
</dbReference>
<dbReference type="AlphaFoldDB" id="A0A919DEW1"/>
<evidence type="ECO:0000256" key="1">
    <source>
        <dbReference type="ARBA" id="ARBA00023015"/>
    </source>
</evidence>
<dbReference type="SUPFAM" id="SSF46785">
    <property type="entry name" value="Winged helix' DNA-binding domain"/>
    <property type="match status" value="1"/>
</dbReference>
<keyword evidence="5" id="KW-1185">Reference proteome</keyword>
<dbReference type="Gene3D" id="3.30.450.40">
    <property type="match status" value="1"/>
</dbReference>
<evidence type="ECO:0000313" key="5">
    <source>
        <dbReference type="Proteomes" id="UP000608024"/>
    </source>
</evidence>
<gene>
    <name evidence="4" type="ORF">GCM10018785_02660</name>
</gene>
<dbReference type="PROSITE" id="PS51077">
    <property type="entry name" value="HTH_ICLR"/>
    <property type="match status" value="1"/>
</dbReference>
<dbReference type="GO" id="GO:0003677">
    <property type="term" value="F:DNA binding"/>
    <property type="evidence" value="ECO:0007669"/>
    <property type="project" value="InterPro"/>
</dbReference>
<reference evidence="4" key="1">
    <citation type="journal article" date="2014" name="Int. J. Syst. Evol. Microbiol.">
        <title>Complete genome sequence of Corynebacterium casei LMG S-19264T (=DSM 44701T), isolated from a smear-ripened cheese.</title>
        <authorList>
            <consortium name="US DOE Joint Genome Institute (JGI-PGF)"/>
            <person name="Walter F."/>
            <person name="Albersmeier A."/>
            <person name="Kalinowski J."/>
            <person name="Ruckert C."/>
        </authorList>
    </citation>
    <scope>NUCLEOTIDE SEQUENCE</scope>
    <source>
        <strain evidence="4">JCM 4784</strain>
    </source>
</reference>
<name>A0A919DEW1_9ACTN</name>
<feature type="domain" description="HTH iclR-type" evidence="3">
    <location>
        <begin position="58"/>
        <end position="121"/>
    </location>
</feature>
<evidence type="ECO:0000256" key="2">
    <source>
        <dbReference type="ARBA" id="ARBA00023163"/>
    </source>
</evidence>
<dbReference type="EMBL" id="BNBT01000002">
    <property type="protein sequence ID" value="GHE36396.1"/>
    <property type="molecule type" value="Genomic_DNA"/>
</dbReference>
<dbReference type="InterPro" id="IPR029016">
    <property type="entry name" value="GAF-like_dom_sf"/>
</dbReference>